<dbReference type="GO" id="GO:0005886">
    <property type="term" value="C:plasma membrane"/>
    <property type="evidence" value="ECO:0007669"/>
    <property type="project" value="UniProtKB-SubCell"/>
</dbReference>
<dbReference type="EMBL" id="FNHL01000004">
    <property type="protein sequence ID" value="SDM94400.1"/>
    <property type="molecule type" value="Genomic_DNA"/>
</dbReference>
<feature type="transmembrane region" description="Helical" evidence="5">
    <location>
        <begin position="212"/>
        <end position="245"/>
    </location>
</feature>
<dbReference type="Proteomes" id="UP000199451">
    <property type="component" value="Unassembled WGS sequence"/>
</dbReference>
<dbReference type="RefSeq" id="WP_244510044.1">
    <property type="nucleotide sequence ID" value="NZ_FNHL01000004.1"/>
</dbReference>
<comment type="subcellular location">
    <subcellularLocation>
        <location evidence="1">Cell membrane</location>
        <topology evidence="1">Multi-pass membrane protein</topology>
    </subcellularLocation>
</comment>
<protein>
    <submittedName>
        <fullName evidence="6">4-hydroxybenzoate polyprenyltransferase</fullName>
    </submittedName>
</protein>
<proteinExistence type="predicted"/>
<evidence type="ECO:0000256" key="1">
    <source>
        <dbReference type="ARBA" id="ARBA00004651"/>
    </source>
</evidence>
<dbReference type="STRING" id="660521.SAMN04487949_2931"/>
<dbReference type="Pfam" id="PF01040">
    <property type="entry name" value="UbiA"/>
    <property type="match status" value="1"/>
</dbReference>
<accession>A0A1G9XCB8</accession>
<dbReference type="AlphaFoldDB" id="A0A1G9XCB8"/>
<evidence type="ECO:0000256" key="3">
    <source>
        <dbReference type="ARBA" id="ARBA00022989"/>
    </source>
</evidence>
<evidence type="ECO:0000256" key="4">
    <source>
        <dbReference type="ARBA" id="ARBA00023136"/>
    </source>
</evidence>
<gene>
    <name evidence="6" type="ORF">SAMN04487949_2931</name>
</gene>
<keyword evidence="6" id="KW-0808">Transferase</keyword>
<name>A0A1G9XCB8_9EURY</name>
<feature type="transmembrane region" description="Helical" evidence="5">
    <location>
        <begin position="72"/>
        <end position="90"/>
    </location>
</feature>
<organism evidence="6 7">
    <name type="scientific">Halogranum gelatinilyticum</name>
    <dbReference type="NCBI Taxonomy" id="660521"/>
    <lineage>
        <taxon>Archaea</taxon>
        <taxon>Methanobacteriati</taxon>
        <taxon>Methanobacteriota</taxon>
        <taxon>Stenosarchaea group</taxon>
        <taxon>Halobacteria</taxon>
        <taxon>Halobacteriales</taxon>
        <taxon>Haloferacaceae</taxon>
    </lineage>
</organism>
<dbReference type="GO" id="GO:0016765">
    <property type="term" value="F:transferase activity, transferring alkyl or aryl (other than methyl) groups"/>
    <property type="evidence" value="ECO:0007669"/>
    <property type="project" value="InterPro"/>
</dbReference>
<keyword evidence="7" id="KW-1185">Reference proteome</keyword>
<keyword evidence="3 5" id="KW-1133">Transmembrane helix</keyword>
<keyword evidence="2 5" id="KW-0812">Transmembrane</keyword>
<feature type="transmembrane region" description="Helical" evidence="5">
    <location>
        <begin position="127"/>
        <end position="148"/>
    </location>
</feature>
<evidence type="ECO:0000313" key="7">
    <source>
        <dbReference type="Proteomes" id="UP000199451"/>
    </source>
</evidence>
<sequence length="276" mass="28921">MYSSLYLVVIAMVEVATAMLALSLPLSPAPLVVGLVTFAVYVGDRITDVDTDEAVDPNKADKCAFVRRHRSVLSVLSAASYGLAIAISVLGGPLALAITLLPGAFWVVYATDWLPTVGSYFKRLKDVLVVNSFIVALAWAIAVVLLPMAFAEAAITPAAIVVFVYFLVDTFVNTEIPNIADMEGDAAIGVSTLPVAFGVTRTRQLLYGVDVALVAFVGGAYVVGIISTALAVAVLVGLAYALVLASRIGRTTSYGRLSVAGEAKHLVVIAVYLALL</sequence>
<evidence type="ECO:0000313" key="6">
    <source>
        <dbReference type="EMBL" id="SDM94400.1"/>
    </source>
</evidence>
<evidence type="ECO:0000256" key="5">
    <source>
        <dbReference type="SAM" id="Phobius"/>
    </source>
</evidence>
<feature type="transmembrane region" description="Helical" evidence="5">
    <location>
        <begin position="96"/>
        <end position="115"/>
    </location>
</feature>
<reference evidence="7" key="1">
    <citation type="submission" date="2016-10" db="EMBL/GenBank/DDBJ databases">
        <authorList>
            <person name="Varghese N."/>
            <person name="Submissions S."/>
        </authorList>
    </citation>
    <scope>NUCLEOTIDE SEQUENCE [LARGE SCALE GENOMIC DNA]</scope>
    <source>
        <strain evidence="7">CGMCC 1.10119</strain>
    </source>
</reference>
<dbReference type="InterPro" id="IPR000537">
    <property type="entry name" value="UbiA_prenyltransferase"/>
</dbReference>
<feature type="transmembrane region" description="Helical" evidence="5">
    <location>
        <begin position="154"/>
        <end position="172"/>
    </location>
</feature>
<keyword evidence="4 5" id="KW-0472">Membrane</keyword>
<evidence type="ECO:0000256" key="2">
    <source>
        <dbReference type="ARBA" id="ARBA00022692"/>
    </source>
</evidence>